<dbReference type="KEGG" id="htl:HPTL_0264"/>
<keyword evidence="3" id="KW-1185">Reference proteome</keyword>
<dbReference type="RefSeq" id="WP_119336018.1">
    <property type="nucleotide sequence ID" value="NZ_AP018558.1"/>
</dbReference>
<dbReference type="SUPFAM" id="SSF56281">
    <property type="entry name" value="Metallo-hydrolase/oxidoreductase"/>
    <property type="match status" value="1"/>
</dbReference>
<evidence type="ECO:0000313" key="3">
    <source>
        <dbReference type="Proteomes" id="UP000262004"/>
    </source>
</evidence>
<dbReference type="Pfam" id="PF00753">
    <property type="entry name" value="Lactamase_B"/>
    <property type="match status" value="1"/>
</dbReference>
<dbReference type="InterPro" id="IPR036388">
    <property type="entry name" value="WH-like_DNA-bd_sf"/>
</dbReference>
<dbReference type="AlphaFoldDB" id="A0A2Z6DVR8"/>
<sequence length="354" mass="39069">MTPQQKDPKPLVYPFPEPPALATTIEVAPGIRWLRMPLPFALDHINLWLIEAHDGWTIVDTGYALPAAKEAWRIQLQHYRPNRVVVTHFHPDHIGLAAWLMAEYDLPLFMSHGELLSAFAAWLQAPGHGYRDMVAFFARHGLGTSEQEALLARGAAYPKGVPELPATYERLRAGDTLTLGETTWRVIVGYGHSPEHVSLYCPERKVLISGDMLLPKISTNVGVWAVAPHDDPLGDFLASLDAFTALPDETLVLPSHGLPFQGIAARVAALKAHHDARFAELLAACAKGPCTAAELVPILFPRALDAHQMVFALGETIAHLNHAWRRGLLRRAFASDGMIRFAYNHRSNNQGDPT</sequence>
<dbReference type="InterPro" id="IPR050662">
    <property type="entry name" value="Sec-metab_biosynth-thioest"/>
</dbReference>
<dbReference type="InterPro" id="IPR048933">
    <property type="entry name" value="B_lactamase-like_C"/>
</dbReference>
<dbReference type="Gene3D" id="3.60.15.10">
    <property type="entry name" value="Ribonuclease Z/Hydroxyacylglutathione hydrolase-like"/>
    <property type="match status" value="1"/>
</dbReference>
<dbReference type="EMBL" id="AP018558">
    <property type="protein sequence ID" value="BBD76534.1"/>
    <property type="molecule type" value="Genomic_DNA"/>
</dbReference>
<dbReference type="Proteomes" id="UP000262004">
    <property type="component" value="Chromosome"/>
</dbReference>
<feature type="domain" description="Metallo-beta-lactamase" evidence="1">
    <location>
        <begin position="44"/>
        <end position="256"/>
    </location>
</feature>
<accession>A0A2Z6DVR8</accession>
<name>A0A2Z6DVR8_HYDTE</name>
<dbReference type="Pfam" id="PF21221">
    <property type="entry name" value="B_lactamase-like_C"/>
    <property type="match status" value="1"/>
</dbReference>
<evidence type="ECO:0000259" key="1">
    <source>
        <dbReference type="SMART" id="SM00849"/>
    </source>
</evidence>
<dbReference type="PANTHER" id="PTHR23131">
    <property type="entry name" value="ENDORIBONUCLEASE LACTB2"/>
    <property type="match status" value="1"/>
</dbReference>
<dbReference type="OrthoDB" id="2971563at2"/>
<protein>
    <submittedName>
        <fullName evidence="2">Beta-lactamase domain protein</fullName>
    </submittedName>
</protein>
<dbReference type="InterPro" id="IPR036866">
    <property type="entry name" value="RibonucZ/Hydroxyglut_hydro"/>
</dbReference>
<proteinExistence type="predicted"/>
<dbReference type="SMART" id="SM00849">
    <property type="entry name" value="Lactamase_B"/>
    <property type="match status" value="1"/>
</dbReference>
<gene>
    <name evidence="2" type="ORF">HPTL_0264</name>
</gene>
<organism evidence="2 3">
    <name type="scientific">Hydrogenophilus thermoluteolus</name>
    <name type="common">Pseudomonas hydrogenothermophila</name>
    <dbReference type="NCBI Taxonomy" id="297"/>
    <lineage>
        <taxon>Bacteria</taxon>
        <taxon>Pseudomonadati</taxon>
        <taxon>Pseudomonadota</taxon>
        <taxon>Hydrogenophilia</taxon>
        <taxon>Hydrogenophilales</taxon>
        <taxon>Hydrogenophilaceae</taxon>
        <taxon>Hydrogenophilus</taxon>
    </lineage>
</organism>
<reference evidence="2 3" key="1">
    <citation type="submission" date="2018-04" db="EMBL/GenBank/DDBJ databases">
        <title>Complete genome sequence of Hydrogenophilus thermoluteolus TH-1.</title>
        <authorList>
            <person name="Arai H."/>
        </authorList>
    </citation>
    <scope>NUCLEOTIDE SEQUENCE [LARGE SCALE GENOMIC DNA]</scope>
    <source>
        <strain evidence="2 3">TH-1</strain>
    </source>
</reference>
<dbReference type="InterPro" id="IPR001279">
    <property type="entry name" value="Metallo-B-lactamas"/>
</dbReference>
<dbReference type="Gene3D" id="1.10.10.10">
    <property type="entry name" value="Winged helix-like DNA-binding domain superfamily/Winged helix DNA-binding domain"/>
    <property type="match status" value="1"/>
</dbReference>
<evidence type="ECO:0000313" key="2">
    <source>
        <dbReference type="EMBL" id="BBD76534.1"/>
    </source>
</evidence>
<dbReference type="PANTHER" id="PTHR23131:SF4">
    <property type="entry name" value="METALLO-BETA-LACTAMASE SUPERFAMILY POTEIN"/>
    <property type="match status" value="1"/>
</dbReference>